<dbReference type="SUPFAM" id="SSF63380">
    <property type="entry name" value="Riboflavin synthase domain-like"/>
    <property type="match status" value="1"/>
</dbReference>
<accession>X8AF13</accession>
<feature type="region of interest" description="Disordered" evidence="1">
    <location>
        <begin position="1"/>
        <end position="20"/>
    </location>
</feature>
<comment type="caution">
    <text evidence="2">The sequence shown here is derived from an EMBL/GenBank/DDBJ whole genome shotgun (WGS) entry which is preliminary data.</text>
</comment>
<protein>
    <submittedName>
        <fullName evidence="2">Oxidoreductase FAD-binding domain protein</fullName>
    </submittedName>
</protein>
<dbReference type="InterPro" id="IPR017938">
    <property type="entry name" value="Riboflavin_synthase-like_b-brl"/>
</dbReference>
<evidence type="ECO:0000313" key="2">
    <source>
        <dbReference type="EMBL" id="EUA30507.1"/>
    </source>
</evidence>
<dbReference type="AlphaFoldDB" id="X8AF13"/>
<reference evidence="2" key="1">
    <citation type="submission" date="2014-01" db="EMBL/GenBank/DDBJ databases">
        <authorList>
            <person name="Brown-Elliot B."/>
            <person name="Wallace R."/>
            <person name="Lenaerts A."/>
            <person name="Ordway D."/>
            <person name="DeGroote M.A."/>
            <person name="Parker T."/>
            <person name="Sizemore C."/>
            <person name="Tallon L.J."/>
            <person name="Sadzewicz L.K."/>
            <person name="Sengamalay N."/>
            <person name="Fraser C.M."/>
            <person name="Hine E."/>
            <person name="Shefchek K.A."/>
            <person name="Das S.P."/>
            <person name="Tettelin H."/>
        </authorList>
    </citation>
    <scope>NUCLEOTIDE SEQUENCE [LARGE SCALE GENOMIC DNA]</scope>
    <source>
        <strain evidence="2">4042</strain>
    </source>
</reference>
<gene>
    <name evidence="2" type="ORF">I553_4764</name>
</gene>
<proteinExistence type="predicted"/>
<evidence type="ECO:0000256" key="1">
    <source>
        <dbReference type="SAM" id="MobiDB-lite"/>
    </source>
</evidence>
<organism evidence="2">
    <name type="scientific">Mycobacterium xenopi 4042</name>
    <dbReference type="NCBI Taxonomy" id="1299334"/>
    <lineage>
        <taxon>Bacteria</taxon>
        <taxon>Bacillati</taxon>
        <taxon>Actinomycetota</taxon>
        <taxon>Actinomycetes</taxon>
        <taxon>Mycobacteriales</taxon>
        <taxon>Mycobacteriaceae</taxon>
        <taxon>Mycobacterium</taxon>
    </lineage>
</organism>
<sequence length="49" mass="5481">MDGQELYRSYSMSSAPETDPELMTTVKRVPGARFPTGWSTTWPKVTSSL</sequence>
<dbReference type="EMBL" id="JAOB01000060">
    <property type="protein sequence ID" value="EUA30507.1"/>
    <property type="molecule type" value="Genomic_DNA"/>
</dbReference>
<name>X8AF13_MYCXE</name>
<dbReference type="Gene3D" id="2.40.30.10">
    <property type="entry name" value="Translation factors"/>
    <property type="match status" value="1"/>
</dbReference>
<dbReference type="PATRIC" id="fig|1299334.3.peg.6439"/>